<dbReference type="STRING" id="747676.F4RPS6"/>
<name>F4RPS6_MELLP</name>
<organism evidence="2">
    <name type="scientific">Melampsora larici-populina (strain 98AG31 / pathotype 3-4-7)</name>
    <name type="common">Poplar leaf rust fungus</name>
    <dbReference type="NCBI Taxonomy" id="747676"/>
    <lineage>
        <taxon>Eukaryota</taxon>
        <taxon>Fungi</taxon>
        <taxon>Dikarya</taxon>
        <taxon>Basidiomycota</taxon>
        <taxon>Pucciniomycotina</taxon>
        <taxon>Pucciniomycetes</taxon>
        <taxon>Pucciniales</taxon>
        <taxon>Melampsoraceae</taxon>
        <taxon>Melampsora</taxon>
    </lineage>
</organism>
<proteinExistence type="predicted"/>
<evidence type="ECO:0000313" key="1">
    <source>
        <dbReference type="EMBL" id="EGG05598.1"/>
    </source>
</evidence>
<dbReference type="VEuPathDB" id="FungiDB:MELLADRAFT_63998"/>
<dbReference type="InParanoid" id="F4RPS6"/>
<dbReference type="Proteomes" id="UP000001072">
    <property type="component" value="Unassembled WGS sequence"/>
</dbReference>
<protein>
    <submittedName>
        <fullName evidence="1">Uncharacterized protein</fullName>
    </submittedName>
</protein>
<dbReference type="KEGG" id="mlr:MELLADRAFT_63998"/>
<gene>
    <name evidence="1" type="ORF">MELLADRAFT_63998</name>
</gene>
<keyword evidence="2" id="KW-1185">Reference proteome</keyword>
<evidence type="ECO:0000313" key="2">
    <source>
        <dbReference type="Proteomes" id="UP000001072"/>
    </source>
</evidence>
<dbReference type="EMBL" id="GL883112">
    <property type="protein sequence ID" value="EGG05598.1"/>
    <property type="molecule type" value="Genomic_DNA"/>
</dbReference>
<dbReference type="GeneID" id="18930193"/>
<dbReference type="RefSeq" id="XP_007411087.1">
    <property type="nucleotide sequence ID" value="XM_007411025.1"/>
</dbReference>
<dbReference type="AlphaFoldDB" id="F4RPS6"/>
<sequence length="147" mass="17089">MALLKKYQTSSSTSGIISSDTSIQVNSGLSLKLVNSYLKIKAQKLNLKNKKPDTKDLNFFDLDLHFDLHLHLDFDLQSKLSNFDLHFHIHLDFDFNLHFDFDLQSDFDLHLEFNLHLDLDLHKSKIRNITKQNTTIKTKTLSLGMKD</sequence>
<dbReference type="HOGENOM" id="CLU_1768509_0_0_1"/>
<accession>F4RPS6</accession>
<reference evidence="2" key="1">
    <citation type="journal article" date="2011" name="Proc. Natl. Acad. Sci. U.S.A.">
        <title>Obligate biotrophy features unraveled by the genomic analysis of rust fungi.</title>
        <authorList>
            <person name="Duplessis S."/>
            <person name="Cuomo C.A."/>
            <person name="Lin Y.-C."/>
            <person name="Aerts A."/>
            <person name="Tisserant E."/>
            <person name="Veneault-Fourrey C."/>
            <person name="Joly D.L."/>
            <person name="Hacquard S."/>
            <person name="Amselem J."/>
            <person name="Cantarel B.L."/>
            <person name="Chiu R."/>
            <person name="Coutinho P.M."/>
            <person name="Feau N."/>
            <person name="Field M."/>
            <person name="Frey P."/>
            <person name="Gelhaye E."/>
            <person name="Goldberg J."/>
            <person name="Grabherr M.G."/>
            <person name="Kodira C.D."/>
            <person name="Kohler A."/>
            <person name="Kuees U."/>
            <person name="Lindquist E.A."/>
            <person name="Lucas S.M."/>
            <person name="Mago R."/>
            <person name="Mauceli E."/>
            <person name="Morin E."/>
            <person name="Murat C."/>
            <person name="Pangilinan J.L."/>
            <person name="Park R."/>
            <person name="Pearson M."/>
            <person name="Quesneville H."/>
            <person name="Rouhier N."/>
            <person name="Sakthikumar S."/>
            <person name="Salamov A.A."/>
            <person name="Schmutz J."/>
            <person name="Selles B."/>
            <person name="Shapiro H."/>
            <person name="Tanguay P."/>
            <person name="Tuskan G.A."/>
            <person name="Henrissat B."/>
            <person name="Van de Peer Y."/>
            <person name="Rouze P."/>
            <person name="Ellis J.G."/>
            <person name="Dodds P.N."/>
            <person name="Schein J.E."/>
            <person name="Zhong S."/>
            <person name="Hamelin R.C."/>
            <person name="Grigoriev I.V."/>
            <person name="Szabo L.J."/>
            <person name="Martin F."/>
        </authorList>
    </citation>
    <scope>NUCLEOTIDE SEQUENCE [LARGE SCALE GENOMIC DNA]</scope>
    <source>
        <strain evidence="2">98AG31 / pathotype 3-4-7</strain>
    </source>
</reference>